<reference evidence="1" key="2">
    <citation type="submission" date="2024-05" db="EMBL/GenBank/DDBJ databases">
        <title>Rhodohalobacter halophilus gen. nov., sp. nov., a moderately halophilic member of the family Balneolaceae.</title>
        <authorList>
            <person name="Xia J."/>
        </authorList>
    </citation>
    <scope>NUCLEOTIDE SEQUENCE</scope>
    <source>
        <strain evidence="1">WB101</strain>
    </source>
</reference>
<dbReference type="RefSeq" id="WP_237851788.1">
    <property type="nucleotide sequence ID" value="NZ_JAKLWS010000001.1"/>
</dbReference>
<protein>
    <recommendedName>
        <fullName evidence="3">CYTH domain-containing protein</fullName>
    </recommendedName>
</protein>
<reference evidence="1" key="1">
    <citation type="submission" date="2022-01" db="EMBL/GenBank/DDBJ databases">
        <authorList>
            <person name="Wang Y."/>
        </authorList>
    </citation>
    <scope>NUCLEOTIDE SEQUENCE</scope>
    <source>
        <strain evidence="1">WB101</strain>
    </source>
</reference>
<keyword evidence="2" id="KW-1185">Reference proteome</keyword>
<organism evidence="1 2">
    <name type="scientific">Rhodohalobacter sulfatireducens</name>
    <dbReference type="NCBI Taxonomy" id="2911366"/>
    <lineage>
        <taxon>Bacteria</taxon>
        <taxon>Pseudomonadati</taxon>
        <taxon>Balneolota</taxon>
        <taxon>Balneolia</taxon>
        <taxon>Balneolales</taxon>
        <taxon>Balneolaceae</taxon>
        <taxon>Rhodohalobacter</taxon>
    </lineage>
</organism>
<evidence type="ECO:0000313" key="2">
    <source>
        <dbReference type="Proteomes" id="UP001165366"/>
    </source>
</evidence>
<comment type="caution">
    <text evidence="1">The sequence shown here is derived from an EMBL/GenBank/DDBJ whole genome shotgun (WGS) entry which is preliminary data.</text>
</comment>
<accession>A0ABS9K824</accession>
<dbReference type="Proteomes" id="UP001165366">
    <property type="component" value="Unassembled WGS sequence"/>
</dbReference>
<sequence>MIFKSSEIRWWSTDKDILWEFYEKLPEKGEGNREPDRTDYYLESDTINTGIKIREGNHELKVKRAKDEELDFGIMEHWIKWSTSEERNILNTVDNQLLDDWISVKKERFKKTYKIINQNEIEYIKEGFPAEGCGAEFTVIQVQESKKTIYTVGLEAFSSSNRERENLLNLIEQLGLDFSSFRNKDSYGYPEFLQRHD</sequence>
<dbReference type="EMBL" id="JAKLWS010000001">
    <property type="protein sequence ID" value="MCG2586938.1"/>
    <property type="molecule type" value="Genomic_DNA"/>
</dbReference>
<name>A0ABS9K824_9BACT</name>
<evidence type="ECO:0008006" key="3">
    <source>
        <dbReference type="Google" id="ProtNLM"/>
    </source>
</evidence>
<gene>
    <name evidence="1" type="ORF">L6773_00070</name>
</gene>
<evidence type="ECO:0000313" key="1">
    <source>
        <dbReference type="EMBL" id="MCG2586938.1"/>
    </source>
</evidence>
<proteinExistence type="predicted"/>